<feature type="signal peptide" evidence="1">
    <location>
        <begin position="1"/>
        <end position="27"/>
    </location>
</feature>
<evidence type="ECO:0000313" key="3">
    <source>
        <dbReference type="EMBL" id="OLF14491.1"/>
    </source>
</evidence>
<feature type="chain" id="PRO_5031471331" evidence="1">
    <location>
        <begin position="28"/>
        <end position="306"/>
    </location>
</feature>
<evidence type="ECO:0000256" key="1">
    <source>
        <dbReference type="SAM" id="SignalP"/>
    </source>
</evidence>
<feature type="domain" description="Endonuclease/exonuclease/phosphatase" evidence="2">
    <location>
        <begin position="55"/>
        <end position="296"/>
    </location>
</feature>
<organism evidence="3 4">
    <name type="scientific">Actinophytocola xinjiangensis</name>
    <dbReference type="NCBI Taxonomy" id="485602"/>
    <lineage>
        <taxon>Bacteria</taxon>
        <taxon>Bacillati</taxon>
        <taxon>Actinomycetota</taxon>
        <taxon>Actinomycetes</taxon>
        <taxon>Pseudonocardiales</taxon>
        <taxon>Pseudonocardiaceae</taxon>
    </lineage>
</organism>
<dbReference type="Proteomes" id="UP000185696">
    <property type="component" value="Unassembled WGS sequence"/>
</dbReference>
<keyword evidence="1" id="KW-0732">Signal</keyword>
<dbReference type="AlphaFoldDB" id="A0A7Z0WSG5"/>
<evidence type="ECO:0000313" key="4">
    <source>
        <dbReference type="Proteomes" id="UP000185696"/>
    </source>
</evidence>
<dbReference type="PANTHER" id="PTHR12121:SF36">
    <property type="entry name" value="ENDONUCLEASE_EXONUCLEASE_PHOSPHATASE DOMAIN-CONTAINING PROTEIN"/>
    <property type="match status" value="1"/>
</dbReference>
<dbReference type="InterPro" id="IPR050410">
    <property type="entry name" value="CCR4/nocturin_mRNA_transcr"/>
</dbReference>
<gene>
    <name evidence="3" type="ORF">BLA60_01390</name>
</gene>
<keyword evidence="4" id="KW-1185">Reference proteome</keyword>
<dbReference type="SUPFAM" id="SSF56219">
    <property type="entry name" value="DNase I-like"/>
    <property type="match status" value="1"/>
</dbReference>
<dbReference type="EMBL" id="MSIF01000001">
    <property type="protein sequence ID" value="OLF14491.1"/>
    <property type="molecule type" value="Genomic_DNA"/>
</dbReference>
<dbReference type="InterPro" id="IPR005135">
    <property type="entry name" value="Endo/exonuclease/phosphatase"/>
</dbReference>
<reference evidence="3 4" key="1">
    <citation type="submission" date="2016-12" db="EMBL/GenBank/DDBJ databases">
        <title>The draft genome sequence of Actinophytocola xinjiangensis.</title>
        <authorList>
            <person name="Wang W."/>
            <person name="Yuan L."/>
        </authorList>
    </citation>
    <scope>NUCLEOTIDE SEQUENCE [LARGE SCALE GENOMIC DNA]</scope>
    <source>
        <strain evidence="3 4">CGMCC 4.4663</strain>
    </source>
</reference>
<name>A0A7Z0WSG5_9PSEU</name>
<accession>A0A7Z0WSG5</accession>
<dbReference type="CDD" id="cd09083">
    <property type="entry name" value="EEP-1"/>
    <property type="match status" value="1"/>
</dbReference>
<dbReference type="InterPro" id="IPR036691">
    <property type="entry name" value="Endo/exonu/phosph_ase_sf"/>
</dbReference>
<dbReference type="Gene3D" id="3.60.10.10">
    <property type="entry name" value="Endonuclease/exonuclease/phosphatase"/>
    <property type="match status" value="1"/>
</dbReference>
<dbReference type="Pfam" id="PF03372">
    <property type="entry name" value="Exo_endo_phos"/>
    <property type="match status" value="1"/>
</dbReference>
<proteinExistence type="predicted"/>
<keyword evidence="3" id="KW-0378">Hydrolase</keyword>
<dbReference type="GO" id="GO:0000175">
    <property type="term" value="F:3'-5'-RNA exonuclease activity"/>
    <property type="evidence" value="ECO:0007669"/>
    <property type="project" value="TreeGrafter"/>
</dbReference>
<protein>
    <submittedName>
        <fullName evidence="3">Endonuclease</fullName>
    </submittedName>
</protein>
<evidence type="ECO:0000259" key="2">
    <source>
        <dbReference type="Pfam" id="PF03372"/>
    </source>
</evidence>
<dbReference type="PANTHER" id="PTHR12121">
    <property type="entry name" value="CARBON CATABOLITE REPRESSOR PROTEIN 4"/>
    <property type="match status" value="1"/>
</dbReference>
<comment type="caution">
    <text evidence="3">The sequence shown here is derived from an EMBL/GenBank/DDBJ whole genome shotgun (WGS) entry which is preliminary data.</text>
</comment>
<keyword evidence="3" id="KW-0255">Endonuclease</keyword>
<dbReference type="GO" id="GO:0004519">
    <property type="term" value="F:endonuclease activity"/>
    <property type="evidence" value="ECO:0007669"/>
    <property type="project" value="UniProtKB-KW"/>
</dbReference>
<keyword evidence="3" id="KW-0540">Nuclease</keyword>
<sequence length="306" mass="33657">MARRGPAVMIAAVVVGLSSPMMLPATAQSPAPAPHDQEVERVVIGPATGDQLHVMTFNLRFASVTEPNSWARRRPVMAELLDREQPTVLATQEGVYPQLRELARDLPRGYDWIGAGRDGGSRGEFMAVFYDTARLEPVAYDHFWLSDTPALAGSRTWGNRIPRMVTWVRFLDRRTGAEFVVVNTHLDDRSANARLLAARLLRTRITAFGEDLPVLLTGDFNVAAGASDVYALLTEELTDTWTAAGRRGPVFATWHGYRPLRPGGERIDWILARGPVEVAAVAVNTFARHGQFPSDHLPVQALVSLG</sequence>
<dbReference type="RefSeq" id="WP_075131437.1">
    <property type="nucleotide sequence ID" value="NZ_MSIF01000001.1"/>
</dbReference>